<dbReference type="AlphaFoldDB" id="A0A8J8NJQ1"/>
<evidence type="ECO:0000256" key="5">
    <source>
        <dbReference type="ARBA" id="ARBA00022692"/>
    </source>
</evidence>
<evidence type="ECO:0000256" key="10">
    <source>
        <dbReference type="SAM" id="Phobius"/>
    </source>
</evidence>
<evidence type="ECO:0000256" key="6">
    <source>
        <dbReference type="ARBA" id="ARBA00022824"/>
    </source>
</evidence>
<evidence type="ECO:0008006" key="14">
    <source>
        <dbReference type="Google" id="ProtNLM"/>
    </source>
</evidence>
<dbReference type="InterPro" id="IPR040039">
    <property type="entry name" value="PIGX"/>
</dbReference>
<evidence type="ECO:0000256" key="1">
    <source>
        <dbReference type="ARBA" id="ARBA00004389"/>
    </source>
</evidence>
<sequence>MKASSYLLSALLLATSTQAFQILKIDRQIQKEGLHRDLITNITTLSEDSAKDLKCSLVFREDISSDIYIYLEEVQVLKNFDFWPHEAQDIEKPASVAKTYEFIWRLPLDASNTTQFGTWVKNYETRSEGSAKQFIHHSIQYPFHFRYQPASDIQNTTKVPYPGPPQAYLDCANTPLENYSNSNSQGKPLANLINDRNQPSTVYGMIPNGIKGQLEEIQFFTFGSTILGFFILAYTIVQKSNEKVKLD</sequence>
<organism evidence="12 13">
    <name type="scientific">Halteria grandinella</name>
    <dbReference type="NCBI Taxonomy" id="5974"/>
    <lineage>
        <taxon>Eukaryota</taxon>
        <taxon>Sar</taxon>
        <taxon>Alveolata</taxon>
        <taxon>Ciliophora</taxon>
        <taxon>Intramacronucleata</taxon>
        <taxon>Spirotrichea</taxon>
        <taxon>Stichotrichia</taxon>
        <taxon>Sporadotrichida</taxon>
        <taxon>Halteriidae</taxon>
        <taxon>Halteria</taxon>
    </lineage>
</organism>
<gene>
    <name evidence="12" type="ORF">FGO68_gene8754</name>
</gene>
<evidence type="ECO:0000256" key="7">
    <source>
        <dbReference type="ARBA" id="ARBA00022989"/>
    </source>
</evidence>
<feature type="chain" id="PRO_5035262001" description="Phosphatidylinositol-glycan biosynthesis class X protein" evidence="11">
    <location>
        <begin position="20"/>
        <end position="247"/>
    </location>
</feature>
<keyword evidence="7 10" id="KW-1133">Transmembrane helix</keyword>
<proteinExistence type="inferred from homology"/>
<comment type="subcellular location">
    <subcellularLocation>
        <location evidence="1">Endoplasmic reticulum membrane</location>
        <topology evidence="1">Single-pass membrane protein</topology>
    </subcellularLocation>
</comment>
<evidence type="ECO:0000256" key="3">
    <source>
        <dbReference type="ARBA" id="ARBA00010345"/>
    </source>
</evidence>
<feature type="signal peptide" evidence="11">
    <location>
        <begin position="1"/>
        <end position="19"/>
    </location>
</feature>
<comment type="caution">
    <text evidence="12">The sequence shown here is derived from an EMBL/GenBank/DDBJ whole genome shotgun (WGS) entry which is preliminary data.</text>
</comment>
<dbReference type="GO" id="GO:0006506">
    <property type="term" value="P:GPI anchor biosynthetic process"/>
    <property type="evidence" value="ECO:0007669"/>
    <property type="project" value="UniProtKB-UniPathway"/>
</dbReference>
<evidence type="ECO:0000256" key="9">
    <source>
        <dbReference type="ARBA" id="ARBA00023180"/>
    </source>
</evidence>
<keyword evidence="9" id="KW-0325">Glycoprotein</keyword>
<protein>
    <recommendedName>
        <fullName evidence="14">Phosphatidylinositol-glycan biosynthesis class X protein</fullName>
    </recommendedName>
</protein>
<evidence type="ECO:0000256" key="8">
    <source>
        <dbReference type="ARBA" id="ARBA00023136"/>
    </source>
</evidence>
<evidence type="ECO:0000256" key="2">
    <source>
        <dbReference type="ARBA" id="ARBA00004687"/>
    </source>
</evidence>
<dbReference type="EMBL" id="RRYP01014474">
    <property type="protein sequence ID" value="TNV75959.1"/>
    <property type="molecule type" value="Genomic_DNA"/>
</dbReference>
<accession>A0A8J8NJQ1</accession>
<dbReference type="InterPro" id="IPR013233">
    <property type="entry name" value="PIG-X/PBN1"/>
</dbReference>
<dbReference type="GO" id="GO:0005789">
    <property type="term" value="C:endoplasmic reticulum membrane"/>
    <property type="evidence" value="ECO:0007669"/>
    <property type="project" value="UniProtKB-SubCell"/>
</dbReference>
<comment type="pathway">
    <text evidence="2">Glycolipid biosynthesis; glycosylphosphatidylinositol-anchor biosynthesis.</text>
</comment>
<evidence type="ECO:0000256" key="4">
    <source>
        <dbReference type="ARBA" id="ARBA00022502"/>
    </source>
</evidence>
<comment type="similarity">
    <text evidence="3">Belongs to the PIGX family.</text>
</comment>
<dbReference type="Pfam" id="PF08320">
    <property type="entry name" value="PIG-X"/>
    <property type="match status" value="1"/>
</dbReference>
<dbReference type="UniPathway" id="UPA00196"/>
<name>A0A8J8NJQ1_HALGN</name>
<evidence type="ECO:0000313" key="12">
    <source>
        <dbReference type="EMBL" id="TNV75959.1"/>
    </source>
</evidence>
<keyword evidence="6" id="KW-0256">Endoplasmic reticulum</keyword>
<keyword evidence="4" id="KW-0337">GPI-anchor biosynthesis</keyword>
<evidence type="ECO:0000256" key="11">
    <source>
        <dbReference type="SAM" id="SignalP"/>
    </source>
</evidence>
<evidence type="ECO:0000313" key="13">
    <source>
        <dbReference type="Proteomes" id="UP000785679"/>
    </source>
</evidence>
<keyword evidence="5 10" id="KW-0812">Transmembrane</keyword>
<dbReference type="PANTHER" id="PTHR28650">
    <property type="entry name" value="PHOSPHATIDYLINOSITOL-GLYCAN BIOSYNTHESIS CLASS X PROTEIN"/>
    <property type="match status" value="1"/>
</dbReference>
<dbReference type="PANTHER" id="PTHR28650:SF1">
    <property type="entry name" value="PHOSPHATIDYLINOSITOL-GLYCAN BIOSYNTHESIS CLASS X PROTEIN"/>
    <property type="match status" value="1"/>
</dbReference>
<keyword evidence="13" id="KW-1185">Reference proteome</keyword>
<feature type="transmembrane region" description="Helical" evidence="10">
    <location>
        <begin position="217"/>
        <end position="237"/>
    </location>
</feature>
<keyword evidence="8 10" id="KW-0472">Membrane</keyword>
<dbReference type="Proteomes" id="UP000785679">
    <property type="component" value="Unassembled WGS sequence"/>
</dbReference>
<reference evidence="12" key="1">
    <citation type="submission" date="2019-06" db="EMBL/GenBank/DDBJ databases">
        <authorList>
            <person name="Zheng W."/>
        </authorList>
    </citation>
    <scope>NUCLEOTIDE SEQUENCE</scope>
    <source>
        <strain evidence="12">QDHG01</strain>
    </source>
</reference>
<keyword evidence="11" id="KW-0732">Signal</keyword>